<accession>A0A514BVY9</accession>
<dbReference type="OrthoDB" id="190887at2"/>
<keyword evidence="2" id="KW-0732">Signal</keyword>
<feature type="coiled-coil region" evidence="1">
    <location>
        <begin position="25"/>
        <end position="52"/>
    </location>
</feature>
<protein>
    <recommendedName>
        <fullName evidence="5">Porin</fullName>
    </recommendedName>
</protein>
<dbReference type="Pfam" id="PF19577">
    <property type="entry name" value="DcaP"/>
    <property type="match status" value="1"/>
</dbReference>
<dbReference type="SUPFAM" id="SSF56935">
    <property type="entry name" value="Porins"/>
    <property type="match status" value="1"/>
</dbReference>
<dbReference type="RefSeq" id="WP_141624879.1">
    <property type="nucleotide sequence ID" value="NZ_CP041242.1"/>
</dbReference>
<evidence type="ECO:0000256" key="2">
    <source>
        <dbReference type="SAM" id="SignalP"/>
    </source>
</evidence>
<dbReference type="Proteomes" id="UP000317199">
    <property type="component" value="Chromosome"/>
</dbReference>
<evidence type="ECO:0000313" key="4">
    <source>
        <dbReference type="Proteomes" id="UP000317199"/>
    </source>
</evidence>
<organism evidence="3 4">
    <name type="scientific">Marilutibacter alkalisoli</name>
    <dbReference type="NCBI Taxonomy" id="2591633"/>
    <lineage>
        <taxon>Bacteria</taxon>
        <taxon>Pseudomonadati</taxon>
        <taxon>Pseudomonadota</taxon>
        <taxon>Gammaproteobacteria</taxon>
        <taxon>Lysobacterales</taxon>
        <taxon>Lysobacteraceae</taxon>
        <taxon>Marilutibacter</taxon>
    </lineage>
</organism>
<evidence type="ECO:0000313" key="3">
    <source>
        <dbReference type="EMBL" id="QDH71547.1"/>
    </source>
</evidence>
<gene>
    <name evidence="3" type="ORF">FKV23_16680</name>
</gene>
<feature type="chain" id="PRO_5021881734" description="Porin" evidence="2">
    <location>
        <begin position="28"/>
        <end position="442"/>
    </location>
</feature>
<dbReference type="KEGG" id="lyj:FKV23_16680"/>
<feature type="signal peptide" evidence="2">
    <location>
        <begin position="1"/>
        <end position="27"/>
    </location>
</feature>
<name>A0A514BVY9_9GAMM</name>
<dbReference type="EMBL" id="CP041242">
    <property type="protein sequence ID" value="QDH71547.1"/>
    <property type="molecule type" value="Genomic_DNA"/>
</dbReference>
<dbReference type="InterPro" id="IPR045748">
    <property type="entry name" value="DcaP"/>
</dbReference>
<dbReference type="AlphaFoldDB" id="A0A514BVY9"/>
<evidence type="ECO:0008006" key="5">
    <source>
        <dbReference type="Google" id="ProtNLM"/>
    </source>
</evidence>
<sequence>MSTHNALKRPLAVALAAALVLPGLAGAQTAKEAELEARVAELEKMVQQLLQHQQEAPAVAPAPAADPGKTIQSTTILPGANPGSRFSYGGFIKFDAMVTDTSDGKIADGSAGRLFYVPSTIPVVANGTEPDTDPYTDFHAAFSRFWFAVDHTTDNDDKFRGYIEADLFGGGSANLGNEVSTNTHGITIRHAFVTWNNWLAGQTWTNFQDLGSLPETVDFLGVSDGTIFVRQAQLRYTNGPWSFSIENPHTLATNFGGTGRFSSGDNVLPDITARWNTKGDWGHFSVAGLLRQFKAGDETATGASVSVAGKFNLGANDDIRYMANYGQGLGRYFAFGQGTDVVLDAGSDLEPINAYGGFIGWRHAFNPQLRSNIIFSAAYYDNDPSLTGWGVTERSHSIRANLIYSPFPKLDIGAEVTYGERALEDDREGDLKRFHTTVKYSF</sequence>
<keyword evidence="1" id="KW-0175">Coiled coil</keyword>
<evidence type="ECO:0000256" key="1">
    <source>
        <dbReference type="SAM" id="Coils"/>
    </source>
</evidence>
<proteinExistence type="predicted"/>
<keyword evidence="4" id="KW-1185">Reference proteome</keyword>
<reference evidence="3 4" key="1">
    <citation type="submission" date="2019-06" db="EMBL/GenBank/DDBJ databases">
        <title>Lysobacter alkalisoli sp. nov. isolated from saline-alkali soil.</title>
        <authorList>
            <person name="Sun J.-Q."/>
            <person name="Xu L."/>
        </authorList>
    </citation>
    <scope>NUCLEOTIDE SEQUENCE [LARGE SCALE GENOMIC DNA]</scope>
    <source>
        <strain evidence="3 4">SJ-36</strain>
    </source>
</reference>